<dbReference type="InterPro" id="IPR017867">
    <property type="entry name" value="Tyr_phospatase_low_mol_wt"/>
</dbReference>
<evidence type="ECO:0000256" key="4">
    <source>
        <dbReference type="ARBA" id="ARBA00022912"/>
    </source>
</evidence>
<feature type="domain" description="Phosphotyrosine protein phosphatase I" evidence="7">
    <location>
        <begin position="3"/>
        <end position="145"/>
    </location>
</feature>
<reference evidence="9" key="2">
    <citation type="submission" date="2019-08" db="EMBL/GenBank/DDBJ databases">
        <authorList>
            <person name="Im W.-T."/>
        </authorList>
    </citation>
    <scope>NUCLEOTIDE SEQUENCE</scope>
    <source>
        <strain evidence="9">NF 2-5-3</strain>
    </source>
</reference>
<evidence type="ECO:0000256" key="5">
    <source>
        <dbReference type="ARBA" id="ARBA00051722"/>
    </source>
</evidence>
<comment type="catalytic activity">
    <reaction evidence="5">
        <text>O-phospho-L-tyrosyl-[protein] + H2O = L-tyrosyl-[protein] + phosphate</text>
        <dbReference type="Rhea" id="RHEA:10684"/>
        <dbReference type="Rhea" id="RHEA-COMP:10136"/>
        <dbReference type="Rhea" id="RHEA-COMP:20101"/>
        <dbReference type="ChEBI" id="CHEBI:15377"/>
        <dbReference type="ChEBI" id="CHEBI:43474"/>
        <dbReference type="ChEBI" id="CHEBI:46858"/>
        <dbReference type="ChEBI" id="CHEBI:61978"/>
        <dbReference type="EC" id="3.1.3.48"/>
    </reaction>
</comment>
<keyword evidence="11" id="KW-1185">Reference proteome</keyword>
<feature type="active site" description="Proton donor" evidence="6">
    <location>
        <position position="119"/>
    </location>
</feature>
<evidence type="ECO:0000313" key="11">
    <source>
        <dbReference type="Proteomes" id="UP001481677"/>
    </source>
</evidence>
<reference evidence="9 10" key="1">
    <citation type="journal article" date="2018" name="Int. J. Syst. Evol. Microbiol.">
        <title>Paraburkholderia azotifigens sp. nov., a nitrogen-fixing bacterium isolated from paddy soil.</title>
        <authorList>
            <person name="Choi G.M."/>
            <person name="Im W.T."/>
        </authorList>
    </citation>
    <scope>NUCLEOTIDE SEQUENCE [LARGE SCALE GENOMIC DNA]</scope>
    <source>
        <strain evidence="9 10">NF 2-5-3</strain>
    </source>
</reference>
<dbReference type="EMBL" id="VOQS01000003">
    <property type="protein sequence ID" value="TXC82354.1"/>
    <property type="molecule type" value="Genomic_DNA"/>
</dbReference>
<comment type="caution">
    <text evidence="9">The sequence shown here is derived from an EMBL/GenBank/DDBJ whole genome shotgun (WGS) entry which is preliminary data.</text>
</comment>
<keyword evidence="4" id="KW-0904">Protein phosphatase</keyword>
<dbReference type="EC" id="3.1.3.48" evidence="2"/>
<organism evidence="9 10">
    <name type="scientific">Paraburkholderia azotifigens</name>
    <dbReference type="NCBI Taxonomy" id="2057004"/>
    <lineage>
        <taxon>Bacteria</taxon>
        <taxon>Pseudomonadati</taxon>
        <taxon>Pseudomonadota</taxon>
        <taxon>Betaproteobacteria</taxon>
        <taxon>Burkholderiales</taxon>
        <taxon>Burkholderiaceae</taxon>
        <taxon>Paraburkholderia</taxon>
    </lineage>
</organism>
<dbReference type="PANTHER" id="PTHR11717:SF31">
    <property type="entry name" value="LOW MOLECULAR WEIGHT PROTEIN-TYROSINE-PHOSPHATASE ETP-RELATED"/>
    <property type="match status" value="1"/>
</dbReference>
<evidence type="ECO:0000313" key="10">
    <source>
        <dbReference type="Proteomes" id="UP000321776"/>
    </source>
</evidence>
<accession>A0A5C6VBP2</accession>
<dbReference type="PANTHER" id="PTHR11717">
    <property type="entry name" value="LOW MOLECULAR WEIGHT PROTEIN TYROSINE PHOSPHATASE"/>
    <property type="match status" value="1"/>
</dbReference>
<evidence type="ECO:0000256" key="6">
    <source>
        <dbReference type="PIRSR" id="PIRSR617867-1"/>
    </source>
</evidence>
<dbReference type="InterPro" id="IPR036196">
    <property type="entry name" value="Ptyr_pPase_sf"/>
</dbReference>
<proteinExistence type="inferred from homology"/>
<dbReference type="PRINTS" id="PR00719">
    <property type="entry name" value="LMWPTPASE"/>
</dbReference>
<dbReference type="Proteomes" id="UP001481677">
    <property type="component" value="Unassembled WGS sequence"/>
</dbReference>
<reference evidence="8 11" key="3">
    <citation type="submission" date="2024-01" db="EMBL/GenBank/DDBJ databases">
        <title>The diversity of rhizobia nodulating Mimosa spp. in eleven states of Brazil covering several biomes is determined by host plant, location, and edaphic factors.</title>
        <authorList>
            <person name="Rouws L."/>
            <person name="Barauna A."/>
            <person name="Beukes C."/>
            <person name="De Faria S.M."/>
            <person name="Gross E."/>
            <person name="Dos Reis Junior F.B."/>
            <person name="Simon M."/>
            <person name="Maluk M."/>
            <person name="Odee D.W."/>
            <person name="Kenicer G."/>
            <person name="Young J.P.W."/>
            <person name="Reis V.M."/>
            <person name="Zilli J."/>
            <person name="James E.K."/>
        </authorList>
    </citation>
    <scope>NUCLEOTIDE SEQUENCE [LARGE SCALE GENOMIC DNA]</scope>
    <source>
        <strain evidence="8 11">JPY530</strain>
    </source>
</reference>
<comment type="similarity">
    <text evidence="1">Belongs to the low molecular weight phosphotyrosine protein phosphatase family.</text>
</comment>
<feature type="active site" description="Nucleophile" evidence="6">
    <location>
        <position position="9"/>
    </location>
</feature>
<gene>
    <name evidence="9" type="ORF">FRZ40_17865</name>
    <name evidence="8" type="ORF">V4C56_40735</name>
</gene>
<protein>
    <recommendedName>
        <fullName evidence="2">protein-tyrosine-phosphatase</fullName>
        <ecNumber evidence="2">3.1.3.48</ecNumber>
    </recommendedName>
</protein>
<dbReference type="SMART" id="SM00226">
    <property type="entry name" value="LMWPc"/>
    <property type="match status" value="1"/>
</dbReference>
<dbReference type="Proteomes" id="UP000321776">
    <property type="component" value="Unassembled WGS sequence"/>
</dbReference>
<feature type="active site" evidence="6">
    <location>
        <position position="15"/>
    </location>
</feature>
<dbReference type="CDD" id="cd16343">
    <property type="entry name" value="LMWPTP"/>
    <property type="match status" value="1"/>
</dbReference>
<dbReference type="AlphaFoldDB" id="A0A5C6VBP2"/>
<dbReference type="InterPro" id="IPR023485">
    <property type="entry name" value="Ptyr_pPase"/>
</dbReference>
<evidence type="ECO:0000256" key="3">
    <source>
        <dbReference type="ARBA" id="ARBA00022801"/>
    </source>
</evidence>
<evidence type="ECO:0000256" key="2">
    <source>
        <dbReference type="ARBA" id="ARBA00013064"/>
    </source>
</evidence>
<dbReference type="SUPFAM" id="SSF52788">
    <property type="entry name" value="Phosphotyrosine protein phosphatases I"/>
    <property type="match status" value="1"/>
</dbReference>
<evidence type="ECO:0000313" key="8">
    <source>
        <dbReference type="EMBL" id="MEM5345939.1"/>
    </source>
</evidence>
<dbReference type="GO" id="GO:0004725">
    <property type="term" value="F:protein tyrosine phosphatase activity"/>
    <property type="evidence" value="ECO:0007669"/>
    <property type="project" value="UniProtKB-EC"/>
</dbReference>
<keyword evidence="3 8" id="KW-0378">Hydrolase</keyword>
<dbReference type="InterPro" id="IPR050438">
    <property type="entry name" value="LMW_PTPase"/>
</dbReference>
<dbReference type="RefSeq" id="WP_028371386.1">
    <property type="nucleotide sequence ID" value="NZ_JAZHFZ010000058.1"/>
</dbReference>
<evidence type="ECO:0000256" key="1">
    <source>
        <dbReference type="ARBA" id="ARBA00011063"/>
    </source>
</evidence>
<dbReference type="EMBL" id="JAZHGA010000058">
    <property type="protein sequence ID" value="MEM5345939.1"/>
    <property type="molecule type" value="Genomic_DNA"/>
</dbReference>
<dbReference type="Pfam" id="PF01451">
    <property type="entry name" value="LMWPc"/>
    <property type="match status" value="1"/>
</dbReference>
<evidence type="ECO:0000259" key="7">
    <source>
        <dbReference type="SMART" id="SM00226"/>
    </source>
</evidence>
<sequence>MFSNVLIVCYANICRSPAAEVVFKALHERNSASRVVYRSAGIRAFDGLGMDPVMQSELAARGWPAGEHCSRRLQAGMVNDADLVLVAEKNQVGQVEALQPTSRGKVFALGQWEGIDIADPYGKAESLYRETLTLIERLAESWIDRIC</sequence>
<name>A0A5C6VBP2_9BURK</name>
<evidence type="ECO:0000313" key="9">
    <source>
        <dbReference type="EMBL" id="TXC82354.1"/>
    </source>
</evidence>
<dbReference type="Gene3D" id="3.40.50.2300">
    <property type="match status" value="1"/>
</dbReference>